<organism evidence="11 12">
    <name type="scientific">Dendrobium nobile</name>
    <name type="common">Orchid</name>
    <dbReference type="NCBI Taxonomy" id="94219"/>
    <lineage>
        <taxon>Eukaryota</taxon>
        <taxon>Viridiplantae</taxon>
        <taxon>Streptophyta</taxon>
        <taxon>Embryophyta</taxon>
        <taxon>Tracheophyta</taxon>
        <taxon>Spermatophyta</taxon>
        <taxon>Magnoliopsida</taxon>
        <taxon>Liliopsida</taxon>
        <taxon>Asparagales</taxon>
        <taxon>Orchidaceae</taxon>
        <taxon>Epidendroideae</taxon>
        <taxon>Malaxideae</taxon>
        <taxon>Dendrobiinae</taxon>
        <taxon>Dendrobium</taxon>
    </lineage>
</organism>
<comment type="subcellular location">
    <subcellularLocation>
        <location evidence="1">Chromosome</location>
    </subcellularLocation>
</comment>
<keyword evidence="9" id="KW-0234">DNA repair</keyword>
<keyword evidence="12" id="KW-1185">Reference proteome</keyword>
<evidence type="ECO:0000256" key="5">
    <source>
        <dbReference type="ARBA" id="ARBA00022763"/>
    </source>
</evidence>
<keyword evidence="5" id="KW-0227">DNA damage</keyword>
<dbReference type="GO" id="GO:0005694">
    <property type="term" value="C:chromosome"/>
    <property type="evidence" value="ECO:0007669"/>
    <property type="project" value="UniProtKB-SubCell"/>
</dbReference>
<dbReference type="PANTHER" id="PTHR28670">
    <property type="entry name" value="UV-STIMULATED SCAFFOLD PROTEIN A"/>
    <property type="match status" value="1"/>
</dbReference>
<dbReference type="InterPro" id="IPR018610">
    <property type="entry name" value="UVSSA"/>
</dbReference>
<comment type="similarity">
    <text evidence="2">Belongs to the UVSSA family.</text>
</comment>
<evidence type="ECO:0000256" key="9">
    <source>
        <dbReference type="ARBA" id="ARBA00023204"/>
    </source>
</evidence>
<sequence>MSTEMEIEKPPPGAVTTPLLIEKATNSTAQEVDPRILKAIKSAARFSDEEIRAAVDALMDQMKKPHSQVRYLAVLIVDELFMRSKLFRSHFVVNLDQFLSLCVGFRKNLPLPPPSAIATNLRSKSIELLEKWNASFGIHYKQLRLGFDYLKDTLRYQFPNRLENAARLQQERRERHLRTMQILLNKFEYLKENFTSIKFDIQSTVDEIGECLEIANAKEENAFEFPVDGDEVEELNSLTLRQIRLESLREGEKVQENSENKAIFDALRESHKLLITKHLSSVKEWISILVRVDATDNKFRDTALKEFIDLRNLIQSLEKKCTDLGIVLDPSIAQKEDEDLWEEGKIEDYKPECTTASTSTTEDFLTKPANQKNENTASVESETFAGNFVSSITDREKLLAEAPVLTWSPFMLDKCAAQSGVLANQRGLEIEGHWVYKEQPVEIRPCLAPLKKGGLCQRRDLKVCPFHGPIIPRDNNGNPIEQGLRTVVSDSQPSQEVGEELTGKESFTEAIYLKTEQADLQNSPCPGKEVIEKLAKQAVKNVHARDREAKALKRAKLAKIRKHNEEVLRDSAIASTSYSELFAEHSVEALRDNGAGVKVKKTTLASMLKKKVTAKDRIARRLLGSRATDASSRQIGESLEPQCKSIHGDNFRRINYNCLFQPHLCELIGPSRDKSCLR</sequence>
<name>A0A8T3AJI9_DENNO</name>
<evidence type="ECO:0000256" key="7">
    <source>
        <dbReference type="ARBA" id="ARBA00022833"/>
    </source>
</evidence>
<protein>
    <recommendedName>
        <fullName evidence="10">UV-stimulated scaffold protein A C-terminal domain-containing protein</fullName>
    </recommendedName>
</protein>
<reference evidence="11" key="1">
    <citation type="journal article" date="2022" name="Front. Genet.">
        <title>Chromosome-Scale Assembly of the Dendrobium nobile Genome Provides Insights Into the Molecular Mechanism of the Biosynthesis of the Medicinal Active Ingredient of Dendrobium.</title>
        <authorList>
            <person name="Xu Q."/>
            <person name="Niu S.-C."/>
            <person name="Li K.-L."/>
            <person name="Zheng P.-J."/>
            <person name="Zhang X.-J."/>
            <person name="Jia Y."/>
            <person name="Liu Y."/>
            <person name="Niu Y.-X."/>
            <person name="Yu L.-H."/>
            <person name="Chen D.-F."/>
            <person name="Zhang G.-Q."/>
        </authorList>
    </citation>
    <scope>NUCLEOTIDE SEQUENCE</scope>
    <source>
        <tissue evidence="11">Leaf</tissue>
    </source>
</reference>
<dbReference type="InterPro" id="IPR049431">
    <property type="entry name" value="UVSSA_C"/>
</dbReference>
<dbReference type="GO" id="GO:0000993">
    <property type="term" value="F:RNA polymerase II complex binding"/>
    <property type="evidence" value="ECO:0007669"/>
    <property type="project" value="TreeGrafter"/>
</dbReference>
<evidence type="ECO:0000256" key="4">
    <source>
        <dbReference type="ARBA" id="ARBA00022723"/>
    </source>
</evidence>
<evidence type="ECO:0000256" key="6">
    <source>
        <dbReference type="ARBA" id="ARBA00022771"/>
    </source>
</evidence>
<dbReference type="Pfam" id="PF09740">
    <property type="entry name" value="DUF2043"/>
    <property type="match status" value="1"/>
</dbReference>
<dbReference type="GO" id="GO:0009411">
    <property type="term" value="P:response to UV"/>
    <property type="evidence" value="ECO:0007669"/>
    <property type="project" value="InterPro"/>
</dbReference>
<dbReference type="GO" id="GO:0006283">
    <property type="term" value="P:transcription-coupled nucleotide-excision repair"/>
    <property type="evidence" value="ECO:0007669"/>
    <property type="project" value="TreeGrafter"/>
</dbReference>
<dbReference type="Gene3D" id="1.25.40.90">
    <property type="match status" value="1"/>
</dbReference>
<dbReference type="Proteomes" id="UP000829196">
    <property type="component" value="Unassembled WGS sequence"/>
</dbReference>
<comment type="caution">
    <text evidence="11">The sequence shown here is derived from an EMBL/GenBank/DDBJ whole genome shotgun (WGS) entry which is preliminary data.</text>
</comment>
<dbReference type="GO" id="GO:0008270">
    <property type="term" value="F:zinc ion binding"/>
    <property type="evidence" value="ECO:0007669"/>
    <property type="project" value="UniProtKB-KW"/>
</dbReference>
<dbReference type="InterPro" id="IPR049408">
    <property type="entry name" value="UVSSA_N_a-solenoid_rpt"/>
</dbReference>
<dbReference type="SUPFAM" id="SSF48464">
    <property type="entry name" value="ENTH/VHS domain"/>
    <property type="match status" value="1"/>
</dbReference>
<keyword evidence="8" id="KW-0175">Coiled coil</keyword>
<keyword evidence="4" id="KW-0479">Metal-binding</keyword>
<dbReference type="PANTHER" id="PTHR28670:SF1">
    <property type="entry name" value="UV-STIMULATED SCAFFOLD PROTEIN A"/>
    <property type="match status" value="1"/>
</dbReference>
<evidence type="ECO:0000313" key="11">
    <source>
        <dbReference type="EMBL" id="KAI0496736.1"/>
    </source>
</evidence>
<dbReference type="OrthoDB" id="5594015at2759"/>
<proteinExistence type="inferred from homology"/>
<evidence type="ECO:0000256" key="1">
    <source>
        <dbReference type="ARBA" id="ARBA00004286"/>
    </source>
</evidence>
<accession>A0A8T3AJI9</accession>
<keyword evidence="7" id="KW-0862">Zinc</keyword>
<evidence type="ECO:0000256" key="8">
    <source>
        <dbReference type="ARBA" id="ARBA00023054"/>
    </source>
</evidence>
<dbReference type="Pfam" id="PF20867">
    <property type="entry name" value="UVSSA_N"/>
    <property type="match status" value="1"/>
</dbReference>
<keyword evidence="3" id="KW-0158">Chromosome</keyword>
<gene>
    <name evidence="11" type="ORF">KFK09_023060</name>
</gene>
<evidence type="ECO:0000256" key="3">
    <source>
        <dbReference type="ARBA" id="ARBA00022454"/>
    </source>
</evidence>
<feature type="domain" description="UV-stimulated scaffold protein A C-terminal" evidence="10">
    <location>
        <begin position="434"/>
        <end position="481"/>
    </location>
</feature>
<dbReference type="InterPro" id="IPR008942">
    <property type="entry name" value="ENTH_VHS"/>
</dbReference>
<evidence type="ECO:0000256" key="2">
    <source>
        <dbReference type="ARBA" id="ARBA00009240"/>
    </source>
</evidence>
<keyword evidence="6" id="KW-0863">Zinc-finger</keyword>
<dbReference type="AlphaFoldDB" id="A0A8T3AJI9"/>
<evidence type="ECO:0000259" key="10">
    <source>
        <dbReference type="Pfam" id="PF09740"/>
    </source>
</evidence>
<dbReference type="EMBL" id="JAGYWB010000016">
    <property type="protein sequence ID" value="KAI0496736.1"/>
    <property type="molecule type" value="Genomic_DNA"/>
</dbReference>
<evidence type="ECO:0000313" key="12">
    <source>
        <dbReference type="Proteomes" id="UP000829196"/>
    </source>
</evidence>